<proteinExistence type="predicted"/>
<evidence type="ECO:0000313" key="1">
    <source>
        <dbReference type="EMBL" id="VDL85675.1"/>
    </source>
</evidence>
<evidence type="ECO:0000313" key="2">
    <source>
        <dbReference type="Proteomes" id="UP000275846"/>
    </source>
</evidence>
<dbReference type="EMBL" id="UYSU01000354">
    <property type="protein sequence ID" value="VDL85675.1"/>
    <property type="molecule type" value="Genomic_DNA"/>
</dbReference>
<evidence type="ECO:0000313" key="3">
    <source>
        <dbReference type="WBParaSite" id="SSLN_0000050401-mRNA-1"/>
    </source>
</evidence>
<gene>
    <name evidence="1" type="ORF">SSLN_LOCUS481</name>
</gene>
<reference evidence="1 2" key="2">
    <citation type="submission" date="2018-11" db="EMBL/GenBank/DDBJ databases">
        <authorList>
            <consortium name="Pathogen Informatics"/>
        </authorList>
    </citation>
    <scope>NUCLEOTIDE SEQUENCE [LARGE SCALE GENOMIC DNA]</scope>
    <source>
        <strain evidence="1 2">NST_G2</strain>
    </source>
</reference>
<reference evidence="3" key="1">
    <citation type="submission" date="2016-06" db="UniProtKB">
        <authorList>
            <consortium name="WormBaseParasite"/>
        </authorList>
    </citation>
    <scope>IDENTIFICATION</scope>
</reference>
<name>A0A183S8D3_SCHSO</name>
<protein>
    <submittedName>
        <fullName evidence="3">BACK domain-containing protein</fullName>
    </submittedName>
</protein>
<sequence length="300" mass="33554">MPELAEFLACDAEAIEVNLMTKSRPDLQSLVTDIWRADFRPSSLIALEAILSALTMHEELLEVCEFVVDFLWRTALPMEYRESTTVFLTECHLPALISLEPFPLALLASILGGWENWQQVSKHLCSAVSYAFTSTDRIIGSAVHRRVCSCTSEPKYSIDQVLGFCSTSSLYPLSLPASWNVVLLGLVRLCFSLIDFASPSGRIGASADLHRRPSAACLSRRPPSRRAVTTYAAPHHFGTVSRVKHNARICRLAVTTLTEIFQVGSYVQLEQDANHTFTYHAFVGLRRVYRSFYLVCYALV</sequence>
<dbReference type="WBParaSite" id="SSLN_0000050401-mRNA-1">
    <property type="protein sequence ID" value="SSLN_0000050401-mRNA-1"/>
    <property type="gene ID" value="SSLN_0000050401"/>
</dbReference>
<dbReference type="Proteomes" id="UP000275846">
    <property type="component" value="Unassembled WGS sequence"/>
</dbReference>
<dbReference type="STRING" id="70667.A0A183S8D3"/>
<accession>A0A183S8D3</accession>
<organism evidence="3">
    <name type="scientific">Schistocephalus solidus</name>
    <name type="common">Tapeworm</name>
    <dbReference type="NCBI Taxonomy" id="70667"/>
    <lineage>
        <taxon>Eukaryota</taxon>
        <taxon>Metazoa</taxon>
        <taxon>Spiralia</taxon>
        <taxon>Lophotrochozoa</taxon>
        <taxon>Platyhelminthes</taxon>
        <taxon>Cestoda</taxon>
        <taxon>Eucestoda</taxon>
        <taxon>Diphyllobothriidea</taxon>
        <taxon>Diphyllobothriidae</taxon>
        <taxon>Schistocephalus</taxon>
    </lineage>
</organism>
<dbReference type="AlphaFoldDB" id="A0A183S8D3"/>
<keyword evidence="2" id="KW-1185">Reference proteome</keyword>
<dbReference type="OrthoDB" id="195089at2759"/>